<feature type="region of interest" description="Disordered" evidence="1">
    <location>
        <begin position="115"/>
        <end position="157"/>
    </location>
</feature>
<protein>
    <submittedName>
        <fullName evidence="2">Uncharacterized protein</fullName>
    </submittedName>
</protein>
<accession>A0A2T5M383</accession>
<organism evidence="2 3">
    <name type="scientific">Aspergillus ochraceoroseus IBT 24754</name>
    <dbReference type="NCBI Taxonomy" id="1392256"/>
    <lineage>
        <taxon>Eukaryota</taxon>
        <taxon>Fungi</taxon>
        <taxon>Dikarya</taxon>
        <taxon>Ascomycota</taxon>
        <taxon>Pezizomycotina</taxon>
        <taxon>Eurotiomycetes</taxon>
        <taxon>Eurotiomycetidae</taxon>
        <taxon>Eurotiales</taxon>
        <taxon>Aspergillaceae</taxon>
        <taxon>Aspergillus</taxon>
        <taxon>Aspergillus subgen. Nidulantes</taxon>
    </lineage>
</organism>
<dbReference type="EMBL" id="MSFN02000002">
    <property type="protein sequence ID" value="PTU22982.1"/>
    <property type="molecule type" value="Genomic_DNA"/>
</dbReference>
<sequence>MTLARRIVPIDTGLDIGWTEANGCPLITITDSVVMRLIDTFFPWPLRPLFLHQELSPFLPSIKRTLDPAIPSKFLHSSIPNTLSTLPVSLHSFSSRSISSFTLPDHSLTSIRPRITENHSGPVSHASDQTETESQSSTQLRERSGSQSSTASRTQLGESFSTLPSGFLYLGHDAPRVSSPRV</sequence>
<dbReference type="RefSeq" id="XP_040754374.1">
    <property type="nucleotide sequence ID" value="XM_040899753.1"/>
</dbReference>
<evidence type="ECO:0000313" key="2">
    <source>
        <dbReference type="EMBL" id="PTU22982.1"/>
    </source>
</evidence>
<dbReference type="GeneID" id="63816635"/>
<evidence type="ECO:0000313" key="3">
    <source>
        <dbReference type="Proteomes" id="UP000244073"/>
    </source>
</evidence>
<dbReference type="Proteomes" id="UP000244073">
    <property type="component" value="Unassembled WGS sequence"/>
</dbReference>
<proteinExistence type="predicted"/>
<dbReference type="AlphaFoldDB" id="A0A2T5M383"/>
<name>A0A2T5M383_9EURO</name>
<dbReference type="VEuPathDB" id="FungiDB:P175DRAFT_0530072"/>
<comment type="caution">
    <text evidence="2">The sequence shown here is derived from an EMBL/GenBank/DDBJ whole genome shotgun (WGS) entry which is preliminary data.</text>
</comment>
<feature type="compositionally biased region" description="Polar residues" evidence="1">
    <location>
        <begin position="145"/>
        <end position="157"/>
    </location>
</feature>
<gene>
    <name evidence="2" type="ORF">P175DRAFT_0530072</name>
</gene>
<evidence type="ECO:0000256" key="1">
    <source>
        <dbReference type="SAM" id="MobiDB-lite"/>
    </source>
</evidence>
<reference evidence="2 3" key="1">
    <citation type="journal article" date="2018" name="Proc. Natl. Acad. Sci. U.S.A.">
        <title>Linking secondary metabolites to gene clusters through genome sequencing of six diverse Aspergillus species.</title>
        <authorList>
            <person name="Kaerboelling I."/>
            <person name="Vesth T.C."/>
            <person name="Frisvad J.C."/>
            <person name="Nybo J.L."/>
            <person name="Theobald S."/>
            <person name="Kuo A."/>
            <person name="Bowyer P."/>
            <person name="Matsuda Y."/>
            <person name="Mondo S."/>
            <person name="Lyhne E.K."/>
            <person name="Kogle M.E."/>
            <person name="Clum A."/>
            <person name="Lipzen A."/>
            <person name="Salamov A."/>
            <person name="Ngan C.Y."/>
            <person name="Daum C."/>
            <person name="Chiniquy J."/>
            <person name="Barry K."/>
            <person name="LaButti K."/>
            <person name="Haridas S."/>
            <person name="Simmons B.A."/>
            <person name="Magnuson J.K."/>
            <person name="Mortensen U.H."/>
            <person name="Larsen T.O."/>
            <person name="Grigoriev I.V."/>
            <person name="Baker S.E."/>
            <person name="Andersen M.R."/>
        </authorList>
    </citation>
    <scope>NUCLEOTIDE SEQUENCE [LARGE SCALE GENOMIC DNA]</scope>
    <source>
        <strain evidence="2 3">IBT 24754</strain>
    </source>
</reference>